<dbReference type="AlphaFoldDB" id="W9SG00"/>
<reference evidence="2" key="1">
    <citation type="submission" date="2013-01" db="EMBL/GenBank/DDBJ databases">
        <title>Draft Genome Sequence of a Mulberry Tree, Morus notabilis C.K. Schneid.</title>
        <authorList>
            <person name="He N."/>
            <person name="Zhao S."/>
        </authorList>
    </citation>
    <scope>NUCLEOTIDE SEQUENCE</scope>
</reference>
<proteinExistence type="predicted"/>
<gene>
    <name evidence="1" type="ORF">L484_028067</name>
</gene>
<evidence type="ECO:0000313" key="2">
    <source>
        <dbReference type="Proteomes" id="UP000030645"/>
    </source>
</evidence>
<protein>
    <submittedName>
        <fullName evidence="1">Uncharacterized protein</fullName>
    </submittedName>
</protein>
<dbReference type="EMBL" id="KE346217">
    <property type="protein sequence ID" value="EXC30888.1"/>
    <property type="molecule type" value="Genomic_DNA"/>
</dbReference>
<evidence type="ECO:0000313" key="1">
    <source>
        <dbReference type="EMBL" id="EXC30888.1"/>
    </source>
</evidence>
<accession>W9SG00</accession>
<sequence>MEQQRPNGVILQVGSRGSTAVPVLGTAVLYRHSSLCGQRDQCFGASLAALQRCGLHGVAPQRWTSGAAALVRNQQNGKL</sequence>
<keyword evidence="2" id="KW-1185">Reference proteome</keyword>
<name>W9SG00_9ROSA</name>
<organism evidence="1 2">
    <name type="scientific">Morus notabilis</name>
    <dbReference type="NCBI Taxonomy" id="981085"/>
    <lineage>
        <taxon>Eukaryota</taxon>
        <taxon>Viridiplantae</taxon>
        <taxon>Streptophyta</taxon>
        <taxon>Embryophyta</taxon>
        <taxon>Tracheophyta</taxon>
        <taxon>Spermatophyta</taxon>
        <taxon>Magnoliopsida</taxon>
        <taxon>eudicotyledons</taxon>
        <taxon>Gunneridae</taxon>
        <taxon>Pentapetalae</taxon>
        <taxon>rosids</taxon>
        <taxon>fabids</taxon>
        <taxon>Rosales</taxon>
        <taxon>Moraceae</taxon>
        <taxon>Moreae</taxon>
        <taxon>Morus</taxon>
    </lineage>
</organism>
<dbReference type="Proteomes" id="UP000030645">
    <property type="component" value="Unassembled WGS sequence"/>
</dbReference>